<dbReference type="AlphaFoldDB" id="A0A4Y2A2F7"/>
<proteinExistence type="predicted"/>
<evidence type="ECO:0000313" key="1">
    <source>
        <dbReference type="EMBL" id="GBL74011.1"/>
    </source>
</evidence>
<organism evidence="1 2">
    <name type="scientific">Araneus ventricosus</name>
    <name type="common">Orbweaver spider</name>
    <name type="synonym">Epeira ventricosa</name>
    <dbReference type="NCBI Taxonomy" id="182803"/>
    <lineage>
        <taxon>Eukaryota</taxon>
        <taxon>Metazoa</taxon>
        <taxon>Ecdysozoa</taxon>
        <taxon>Arthropoda</taxon>
        <taxon>Chelicerata</taxon>
        <taxon>Arachnida</taxon>
        <taxon>Araneae</taxon>
        <taxon>Araneomorphae</taxon>
        <taxon>Entelegynae</taxon>
        <taxon>Araneoidea</taxon>
        <taxon>Araneidae</taxon>
        <taxon>Araneus</taxon>
    </lineage>
</organism>
<name>A0A4Y2A2F7_ARAVE</name>
<gene>
    <name evidence="1" type="ORF">AVEN_230928_1</name>
</gene>
<dbReference type="PANTHER" id="PTHR46409:SF1">
    <property type="entry name" value="HTH PSQ-TYPE DOMAIN-CONTAINING PROTEIN"/>
    <property type="match status" value="1"/>
</dbReference>
<protein>
    <submittedName>
        <fullName evidence="1">Uncharacterized protein</fullName>
    </submittedName>
</protein>
<accession>A0A4Y2A2F7</accession>
<reference evidence="1 2" key="1">
    <citation type="journal article" date="2019" name="Sci. Rep.">
        <title>Orb-weaving spider Araneus ventricosus genome elucidates the spidroin gene catalogue.</title>
        <authorList>
            <person name="Kono N."/>
            <person name="Nakamura H."/>
            <person name="Ohtoshi R."/>
            <person name="Moran D.A.P."/>
            <person name="Shinohara A."/>
            <person name="Yoshida Y."/>
            <person name="Fujiwara M."/>
            <person name="Mori M."/>
            <person name="Tomita M."/>
            <person name="Arakawa K."/>
        </authorList>
    </citation>
    <scope>NUCLEOTIDE SEQUENCE [LARGE SCALE GENOMIC DNA]</scope>
</reference>
<dbReference type="Proteomes" id="UP000499080">
    <property type="component" value="Unassembled WGS sequence"/>
</dbReference>
<dbReference type="PANTHER" id="PTHR46409">
    <property type="entry name" value="HTH PSQ-TYPE DOMAIN-CONTAINING PROTEIN"/>
    <property type="match status" value="1"/>
</dbReference>
<dbReference type="EMBL" id="BGPR01000004">
    <property type="protein sequence ID" value="GBL74011.1"/>
    <property type="molecule type" value="Genomic_DNA"/>
</dbReference>
<comment type="caution">
    <text evidence="1">The sequence shown here is derived from an EMBL/GenBank/DDBJ whole genome shotgun (WGS) entry which is preliminary data.</text>
</comment>
<keyword evidence="2" id="KW-1185">Reference proteome</keyword>
<sequence length="116" mass="13545">MLTDNRENIRSLELRKLICARNENRGSSEERIFQVSKIDFKAKDYFALINWKRGGRLEPLLLMNVPFKEIEALVKVGKTEEWSKYPCHTQAVERCICLVSEASESVYGEETQLYIE</sequence>
<evidence type="ECO:0000313" key="2">
    <source>
        <dbReference type="Proteomes" id="UP000499080"/>
    </source>
</evidence>
<dbReference type="OrthoDB" id="6617942at2759"/>